<gene>
    <name evidence="1" type="ORF">AVEN_195688_1</name>
</gene>
<evidence type="ECO:0000313" key="2">
    <source>
        <dbReference type="Proteomes" id="UP000499080"/>
    </source>
</evidence>
<dbReference type="AlphaFoldDB" id="A0A4Y2BBP3"/>
<dbReference type="EMBL" id="BGPR01000061">
    <property type="protein sequence ID" value="GBL88716.1"/>
    <property type="molecule type" value="Genomic_DNA"/>
</dbReference>
<protein>
    <submittedName>
        <fullName evidence="1">Uncharacterized protein</fullName>
    </submittedName>
</protein>
<organism evidence="1 2">
    <name type="scientific">Araneus ventricosus</name>
    <name type="common">Orbweaver spider</name>
    <name type="synonym">Epeira ventricosa</name>
    <dbReference type="NCBI Taxonomy" id="182803"/>
    <lineage>
        <taxon>Eukaryota</taxon>
        <taxon>Metazoa</taxon>
        <taxon>Ecdysozoa</taxon>
        <taxon>Arthropoda</taxon>
        <taxon>Chelicerata</taxon>
        <taxon>Arachnida</taxon>
        <taxon>Araneae</taxon>
        <taxon>Araneomorphae</taxon>
        <taxon>Entelegynae</taxon>
        <taxon>Araneoidea</taxon>
        <taxon>Araneidae</taxon>
        <taxon>Araneus</taxon>
    </lineage>
</organism>
<dbReference type="OrthoDB" id="5326588at2759"/>
<proteinExistence type="predicted"/>
<evidence type="ECO:0000313" key="1">
    <source>
        <dbReference type="EMBL" id="GBL88716.1"/>
    </source>
</evidence>
<dbReference type="Proteomes" id="UP000499080">
    <property type="component" value="Unassembled WGS sequence"/>
</dbReference>
<name>A0A4Y2BBP3_ARAVE</name>
<reference evidence="1 2" key="1">
    <citation type="journal article" date="2019" name="Sci. Rep.">
        <title>Orb-weaving spider Araneus ventricosus genome elucidates the spidroin gene catalogue.</title>
        <authorList>
            <person name="Kono N."/>
            <person name="Nakamura H."/>
            <person name="Ohtoshi R."/>
            <person name="Moran D.A.P."/>
            <person name="Shinohara A."/>
            <person name="Yoshida Y."/>
            <person name="Fujiwara M."/>
            <person name="Mori M."/>
            <person name="Tomita M."/>
            <person name="Arakawa K."/>
        </authorList>
    </citation>
    <scope>NUCLEOTIDE SEQUENCE [LARGE SCALE GENOMIC DNA]</scope>
</reference>
<comment type="caution">
    <text evidence="1">The sequence shown here is derived from an EMBL/GenBank/DDBJ whole genome shotgun (WGS) entry which is preliminary data.</text>
</comment>
<accession>A0A4Y2BBP3</accession>
<sequence length="90" mass="9836">MINSSHVWTPDLGEKFGDFGDEIGDLKGAEIFSIFQLGEKIRLNVQDNSMLRHGLPGKTIYGECLDDGGVLIDWDRLGAGTFCSSIRCAS</sequence>
<keyword evidence="2" id="KW-1185">Reference proteome</keyword>